<dbReference type="InterPro" id="IPR047817">
    <property type="entry name" value="ABC2_TM_bact-type"/>
</dbReference>
<dbReference type="InterPro" id="IPR013525">
    <property type="entry name" value="ABC2_TM"/>
</dbReference>
<keyword evidence="14" id="KW-1185">Reference proteome</keyword>
<keyword evidence="8 11" id="KW-1133">Transmembrane helix</keyword>
<keyword evidence="10 11" id="KW-0472">Membrane</keyword>
<feature type="transmembrane region" description="Helical" evidence="11">
    <location>
        <begin position="27"/>
        <end position="52"/>
    </location>
</feature>
<feature type="transmembrane region" description="Helical" evidence="11">
    <location>
        <begin position="140"/>
        <end position="164"/>
    </location>
</feature>
<feature type="domain" description="ABC transmembrane type-2" evidence="12">
    <location>
        <begin position="28"/>
        <end position="253"/>
    </location>
</feature>
<feature type="transmembrane region" description="Helical" evidence="11">
    <location>
        <begin position="229"/>
        <end position="250"/>
    </location>
</feature>
<evidence type="ECO:0000313" key="13">
    <source>
        <dbReference type="EMBL" id="SIP88090.1"/>
    </source>
</evidence>
<protein>
    <recommendedName>
        <fullName evidence="11">Transport permease protein</fullName>
    </recommendedName>
</protein>
<accession>A0A1N6N7N0</accession>
<dbReference type="InterPro" id="IPR000412">
    <property type="entry name" value="ABC_2_transport"/>
</dbReference>
<evidence type="ECO:0000256" key="3">
    <source>
        <dbReference type="ARBA" id="ARBA00022448"/>
    </source>
</evidence>
<keyword evidence="7" id="KW-0972">Capsule biogenesis/degradation</keyword>
<gene>
    <name evidence="13" type="ORF">SAMN05421546_0142</name>
</gene>
<comment type="subcellular location">
    <subcellularLocation>
        <location evidence="11">Cell inner membrane</location>
        <topology evidence="11">Multi-pass membrane protein</topology>
    </subcellularLocation>
    <subcellularLocation>
        <location evidence="1">Cell membrane</location>
        <topology evidence="1">Multi-pass membrane protein</topology>
    </subcellularLocation>
</comment>
<evidence type="ECO:0000259" key="12">
    <source>
        <dbReference type="PROSITE" id="PS51012"/>
    </source>
</evidence>
<dbReference type="STRING" id="1604334.SAMN05421546_0142"/>
<organism evidence="13 14">
    <name type="scientific">Solilutibacter tolerans</name>
    <dbReference type="NCBI Taxonomy" id="1604334"/>
    <lineage>
        <taxon>Bacteria</taxon>
        <taxon>Pseudomonadati</taxon>
        <taxon>Pseudomonadota</taxon>
        <taxon>Gammaproteobacteria</taxon>
        <taxon>Lysobacterales</taxon>
        <taxon>Lysobacteraceae</taxon>
        <taxon>Solilutibacter</taxon>
    </lineage>
</organism>
<keyword evidence="5" id="KW-0762">Sugar transport</keyword>
<dbReference type="Proteomes" id="UP000241788">
    <property type="component" value="Unassembled WGS sequence"/>
</dbReference>
<dbReference type="PANTHER" id="PTHR30413:SF10">
    <property type="entry name" value="CAPSULE POLYSACCHARIDE EXPORT INNER-MEMBRANE PROTEIN CTRC"/>
    <property type="match status" value="1"/>
</dbReference>
<dbReference type="PROSITE" id="PS51012">
    <property type="entry name" value="ABC_TM2"/>
    <property type="match status" value="1"/>
</dbReference>
<evidence type="ECO:0000256" key="4">
    <source>
        <dbReference type="ARBA" id="ARBA00022475"/>
    </source>
</evidence>
<dbReference type="GO" id="GO:0015774">
    <property type="term" value="P:polysaccharide transport"/>
    <property type="evidence" value="ECO:0007669"/>
    <property type="project" value="UniProtKB-KW"/>
</dbReference>
<evidence type="ECO:0000256" key="2">
    <source>
        <dbReference type="ARBA" id="ARBA00007783"/>
    </source>
</evidence>
<reference evidence="14" key="1">
    <citation type="submission" date="2017-01" db="EMBL/GenBank/DDBJ databases">
        <authorList>
            <person name="Varghese N."/>
            <person name="Submissions S."/>
        </authorList>
    </citation>
    <scope>NUCLEOTIDE SEQUENCE [LARGE SCALE GENOMIC DNA]</scope>
    <source>
        <strain evidence="14">UM1</strain>
    </source>
</reference>
<dbReference type="GO" id="GO:0043190">
    <property type="term" value="C:ATP-binding cassette (ABC) transporter complex"/>
    <property type="evidence" value="ECO:0007669"/>
    <property type="project" value="InterPro"/>
</dbReference>
<dbReference type="PIRSF" id="PIRSF006648">
    <property type="entry name" value="DrrB"/>
    <property type="match status" value="1"/>
</dbReference>
<comment type="similarity">
    <text evidence="2 11">Belongs to the ABC-2 integral membrane protein family.</text>
</comment>
<evidence type="ECO:0000256" key="10">
    <source>
        <dbReference type="ARBA" id="ARBA00023136"/>
    </source>
</evidence>
<dbReference type="GO" id="GO:0140359">
    <property type="term" value="F:ABC-type transporter activity"/>
    <property type="evidence" value="ECO:0007669"/>
    <property type="project" value="InterPro"/>
</dbReference>
<evidence type="ECO:0000256" key="11">
    <source>
        <dbReference type="RuleBase" id="RU361157"/>
    </source>
</evidence>
<evidence type="ECO:0000256" key="5">
    <source>
        <dbReference type="ARBA" id="ARBA00022597"/>
    </source>
</evidence>
<keyword evidence="4 11" id="KW-1003">Cell membrane</keyword>
<dbReference type="AlphaFoldDB" id="A0A1N6N7N0"/>
<feature type="transmembrane region" description="Helical" evidence="11">
    <location>
        <begin position="64"/>
        <end position="80"/>
    </location>
</feature>
<keyword evidence="9" id="KW-0625">Polysaccharide transport</keyword>
<dbReference type="PRINTS" id="PR00164">
    <property type="entry name" value="ABC2TRNSPORT"/>
</dbReference>
<dbReference type="EMBL" id="FTLW01000001">
    <property type="protein sequence ID" value="SIP88090.1"/>
    <property type="molecule type" value="Genomic_DNA"/>
</dbReference>
<dbReference type="PANTHER" id="PTHR30413">
    <property type="entry name" value="INNER MEMBRANE TRANSPORT PERMEASE"/>
    <property type="match status" value="1"/>
</dbReference>
<keyword evidence="6 11" id="KW-0812">Transmembrane</keyword>
<evidence type="ECO:0000256" key="9">
    <source>
        <dbReference type="ARBA" id="ARBA00023047"/>
    </source>
</evidence>
<evidence type="ECO:0000256" key="6">
    <source>
        <dbReference type="ARBA" id="ARBA00022692"/>
    </source>
</evidence>
<name>A0A1N6N7N0_9GAMM</name>
<evidence type="ECO:0000256" key="1">
    <source>
        <dbReference type="ARBA" id="ARBA00004651"/>
    </source>
</evidence>
<feature type="transmembrane region" description="Helical" evidence="11">
    <location>
        <begin position="176"/>
        <end position="194"/>
    </location>
</feature>
<feature type="transmembrane region" description="Helical" evidence="11">
    <location>
        <begin position="101"/>
        <end position="134"/>
    </location>
</feature>
<evidence type="ECO:0000256" key="7">
    <source>
        <dbReference type="ARBA" id="ARBA00022903"/>
    </source>
</evidence>
<keyword evidence="3 11" id="KW-0813">Transport</keyword>
<evidence type="ECO:0000256" key="8">
    <source>
        <dbReference type="ARBA" id="ARBA00022989"/>
    </source>
</evidence>
<dbReference type="GO" id="GO:0015920">
    <property type="term" value="P:lipopolysaccharide transport"/>
    <property type="evidence" value="ECO:0007669"/>
    <property type="project" value="TreeGrafter"/>
</dbReference>
<dbReference type="Pfam" id="PF01061">
    <property type="entry name" value="ABC2_membrane"/>
    <property type="match status" value="1"/>
</dbReference>
<sequence length="261" mass="29389">MRGMLENWGLIYALASREVVGRYKGSILGLAWSFFSPVLMLAIYTFVFSVVFKARWQGGSESKAEFALVLFTGLLFFNFFSECINRAPVLVLGNVNYVKKVVFPLETLAVVSMLSALFHLLVSLLVWLLFYLIVFGVPSWTALLFPLVLLPLIMFTLGLSWVLASLSVYLRDVGQVVGVVVTMLMFLSPIFYPIDALPEWFRPYMNANPLTWVIESGRDVLIWGQVPDLAGWMVAFALSALIMWFGHIWFNATKSGFADVI</sequence>
<evidence type="ECO:0000313" key="14">
    <source>
        <dbReference type="Proteomes" id="UP000241788"/>
    </source>
</evidence>
<proteinExistence type="inferred from homology"/>